<accession>A0ABS6AUV8</accession>
<protein>
    <submittedName>
        <fullName evidence="2">MspA family porin</fullName>
    </submittedName>
</protein>
<dbReference type="Pfam" id="PF09203">
    <property type="entry name" value="MspA"/>
    <property type="match status" value="1"/>
</dbReference>
<evidence type="ECO:0000313" key="3">
    <source>
        <dbReference type="Proteomes" id="UP000733379"/>
    </source>
</evidence>
<reference evidence="2 3" key="1">
    <citation type="submission" date="2021-06" db="EMBL/GenBank/DDBJ databases">
        <title>Actinomycetes sequencing.</title>
        <authorList>
            <person name="Shan Q."/>
        </authorList>
    </citation>
    <scope>NUCLEOTIDE SEQUENCE [LARGE SCALE GENOMIC DNA]</scope>
    <source>
        <strain evidence="2 3">NEAU-G5</strain>
    </source>
</reference>
<dbReference type="Proteomes" id="UP000733379">
    <property type="component" value="Unassembled WGS sequence"/>
</dbReference>
<organism evidence="2 3">
    <name type="scientific">Nocardia albiluteola</name>
    <dbReference type="NCBI Taxonomy" id="2842303"/>
    <lineage>
        <taxon>Bacteria</taxon>
        <taxon>Bacillati</taxon>
        <taxon>Actinomycetota</taxon>
        <taxon>Actinomycetes</taxon>
        <taxon>Mycobacteriales</taxon>
        <taxon>Nocardiaceae</taxon>
        <taxon>Nocardia</taxon>
    </lineage>
</organism>
<dbReference type="EMBL" id="JAHKNI010000002">
    <property type="protein sequence ID" value="MBU3061802.1"/>
    <property type="molecule type" value="Genomic_DNA"/>
</dbReference>
<evidence type="ECO:0000313" key="2">
    <source>
        <dbReference type="EMBL" id="MBU3061802.1"/>
    </source>
</evidence>
<sequence>MSTMDTRKWPGLARLGVGAMAVVAALGLWSPGAARADSFIPLPNGHINGPGVRIVSTGESAKVSPSLAANGAGRTAWVSGNVTVDLVTPNGAVGPNNGAQNNPGTNDSSTHGSSGLTVGYIVGCQVSLGNLSAGAGFTITNPPSVLGAVSFPLSPGSVTWVQIDNIDMTKSGTYHLNYQDFDMNVQGCAGYAQARQFSVVEVIGADYSKTTLYGQPFTLG</sequence>
<feature type="region of interest" description="Disordered" evidence="1">
    <location>
        <begin position="89"/>
        <end position="111"/>
    </location>
</feature>
<name>A0ABS6AUV8_9NOCA</name>
<dbReference type="RefSeq" id="WP_215916622.1">
    <property type="nucleotide sequence ID" value="NZ_JAHKNI010000002.1"/>
</dbReference>
<comment type="caution">
    <text evidence="2">The sequence shown here is derived from an EMBL/GenBank/DDBJ whole genome shotgun (WGS) entry which is preliminary data.</text>
</comment>
<dbReference type="InterPro" id="IPR015286">
    <property type="entry name" value="Porin_fam_mycobact-type"/>
</dbReference>
<proteinExistence type="predicted"/>
<keyword evidence="3" id="KW-1185">Reference proteome</keyword>
<evidence type="ECO:0000256" key="1">
    <source>
        <dbReference type="SAM" id="MobiDB-lite"/>
    </source>
</evidence>
<feature type="compositionally biased region" description="Polar residues" evidence="1">
    <location>
        <begin position="97"/>
        <end position="111"/>
    </location>
</feature>
<gene>
    <name evidence="2" type="ORF">KO481_09730</name>
</gene>